<evidence type="ECO:0000313" key="3">
    <source>
        <dbReference type="Proteomes" id="UP000807353"/>
    </source>
</evidence>
<dbReference type="Proteomes" id="UP000807353">
    <property type="component" value="Unassembled WGS sequence"/>
</dbReference>
<dbReference type="EMBL" id="MU150238">
    <property type="protein sequence ID" value="KAF9467110.1"/>
    <property type="molecule type" value="Genomic_DNA"/>
</dbReference>
<proteinExistence type="predicted"/>
<protein>
    <submittedName>
        <fullName evidence="1">Uncharacterized protein</fullName>
    </submittedName>
</protein>
<evidence type="ECO:0000313" key="1">
    <source>
        <dbReference type="EMBL" id="KAF9467110.1"/>
    </source>
</evidence>
<accession>A0A9P6CMA1</accession>
<keyword evidence="3" id="KW-1185">Reference proteome</keyword>
<name>A0A9P6CMA1_9AGAR</name>
<dbReference type="AlphaFoldDB" id="A0A9P6CMA1"/>
<organism evidence="1 3">
    <name type="scientific">Collybia nuda</name>
    <dbReference type="NCBI Taxonomy" id="64659"/>
    <lineage>
        <taxon>Eukaryota</taxon>
        <taxon>Fungi</taxon>
        <taxon>Dikarya</taxon>
        <taxon>Basidiomycota</taxon>
        <taxon>Agaricomycotina</taxon>
        <taxon>Agaricomycetes</taxon>
        <taxon>Agaricomycetidae</taxon>
        <taxon>Agaricales</taxon>
        <taxon>Tricholomatineae</taxon>
        <taxon>Clitocybaceae</taxon>
        <taxon>Collybia</taxon>
    </lineage>
</organism>
<comment type="caution">
    <text evidence="1">The sequence shown here is derived from an EMBL/GenBank/DDBJ whole genome shotgun (WGS) entry which is preliminary data.</text>
</comment>
<dbReference type="EMBL" id="MU150238">
    <property type="protein sequence ID" value="KAF9467120.1"/>
    <property type="molecule type" value="Genomic_DNA"/>
</dbReference>
<evidence type="ECO:0000313" key="2">
    <source>
        <dbReference type="EMBL" id="KAF9467120.1"/>
    </source>
</evidence>
<gene>
    <name evidence="1" type="ORF">BDZ94DRAFT_1249592</name>
    <name evidence="2" type="ORF">BDZ94DRAFT_1249615</name>
</gene>
<reference evidence="1" key="1">
    <citation type="submission" date="2020-11" db="EMBL/GenBank/DDBJ databases">
        <authorList>
            <consortium name="DOE Joint Genome Institute"/>
            <person name="Ahrendt S."/>
            <person name="Riley R."/>
            <person name="Andreopoulos W."/>
            <person name="Labutti K."/>
            <person name="Pangilinan J."/>
            <person name="Ruiz-Duenas F.J."/>
            <person name="Barrasa J.M."/>
            <person name="Sanchez-Garcia M."/>
            <person name="Camarero S."/>
            <person name="Miyauchi S."/>
            <person name="Serrano A."/>
            <person name="Linde D."/>
            <person name="Babiker R."/>
            <person name="Drula E."/>
            <person name="Ayuso-Fernandez I."/>
            <person name="Pacheco R."/>
            <person name="Padilla G."/>
            <person name="Ferreira P."/>
            <person name="Barriuso J."/>
            <person name="Kellner H."/>
            <person name="Castanera R."/>
            <person name="Alfaro M."/>
            <person name="Ramirez L."/>
            <person name="Pisabarro A.G."/>
            <person name="Kuo A."/>
            <person name="Tritt A."/>
            <person name="Lipzen A."/>
            <person name="He G."/>
            <person name="Yan M."/>
            <person name="Ng V."/>
            <person name="Cullen D."/>
            <person name="Martin F."/>
            <person name="Rosso M.-N."/>
            <person name="Henrissat B."/>
            <person name="Hibbett D."/>
            <person name="Martinez A.T."/>
            <person name="Grigoriev I.V."/>
        </authorList>
    </citation>
    <scope>NUCLEOTIDE SEQUENCE</scope>
    <source>
        <strain evidence="1">CBS 247.69</strain>
    </source>
</reference>
<sequence length="51" mass="5991">MWERWESWHRFNSLARIIKCVHGGREMERSGDRGGKRMSEWDALQCLAGLG</sequence>